<dbReference type="GO" id="GO:0005737">
    <property type="term" value="C:cytoplasm"/>
    <property type="evidence" value="ECO:0007669"/>
    <property type="project" value="UniProtKB-SubCell"/>
</dbReference>
<dbReference type="Gene3D" id="1.20.120.520">
    <property type="entry name" value="nmb1532 protein domain like"/>
    <property type="match status" value="1"/>
</dbReference>
<evidence type="ECO:0000259" key="5">
    <source>
        <dbReference type="Pfam" id="PF01814"/>
    </source>
</evidence>
<dbReference type="RefSeq" id="WP_221404025.1">
    <property type="nucleotide sequence ID" value="NZ_FORQ01000002.1"/>
</dbReference>
<feature type="domain" description="DUF2249" evidence="6">
    <location>
        <begin position="89"/>
        <end position="155"/>
    </location>
</feature>
<evidence type="ECO:0000256" key="1">
    <source>
        <dbReference type="ARBA" id="ARBA00004496"/>
    </source>
</evidence>
<evidence type="ECO:0000256" key="3">
    <source>
        <dbReference type="ARBA" id="ARBA00022723"/>
    </source>
</evidence>
<dbReference type="InterPro" id="IPR018720">
    <property type="entry name" value="DUF2249"/>
</dbReference>
<dbReference type="Proteomes" id="UP000242560">
    <property type="component" value="Unassembled WGS sequence"/>
</dbReference>
<feature type="domain" description="DUF2249" evidence="6">
    <location>
        <begin position="6"/>
        <end position="73"/>
    </location>
</feature>
<dbReference type="AlphaFoldDB" id="A0A1I3M7Y2"/>
<dbReference type="InterPro" id="IPR019903">
    <property type="entry name" value="RIC_family"/>
</dbReference>
<sequence length="400" mass="46169">MATVETLDVTQIEPRLKHPTIFKYFDALQPGEEFVIENDHDPKPLYYELIGERGNIFTWEYLEKGPEWFIVRICKNPLETQKAIERLVVTTIEPKFKHPTIFKWFDALKAGESFIIENDHDPKPLYYELLAERGDIFTWEYLEKGPEVYEVKIAKNPVSETGEETVGSIAAKDIRKAELLKSKGIDFSCGGDKTVKKASAEAGISEDELRSALTEVSKTPPAPSFDYDKWELDFLADYIVNTHHRYVKENAENLNDMAIKVAEHHGDGHPELNRLATITYHFLQDLLDHIVKEEEVLFPVIKQIVAKTKNSESETNYRIGSLNEPISLLVKEHEIANEDLNFFRKLTDNYTLPEGACNSYRYLFQKMQEFENDFKAHIHLENNILFPKALQMDAELAKLN</sequence>
<feature type="domain" description="Hemerythrin-like" evidence="5">
    <location>
        <begin position="239"/>
        <end position="389"/>
    </location>
</feature>
<gene>
    <name evidence="7" type="ORF">SAMN05421638_1576</name>
</gene>
<dbReference type="GO" id="GO:0046872">
    <property type="term" value="F:metal ion binding"/>
    <property type="evidence" value="ECO:0007669"/>
    <property type="project" value="UniProtKB-KW"/>
</dbReference>
<organism evidence="7 8">
    <name type="scientific">Kaistella treverensis</name>
    <dbReference type="NCBI Taxonomy" id="631455"/>
    <lineage>
        <taxon>Bacteria</taxon>
        <taxon>Pseudomonadati</taxon>
        <taxon>Bacteroidota</taxon>
        <taxon>Flavobacteriia</taxon>
        <taxon>Flavobacteriales</taxon>
        <taxon>Weeksellaceae</taxon>
        <taxon>Chryseobacterium group</taxon>
        <taxon>Kaistella</taxon>
    </lineage>
</organism>
<evidence type="ECO:0000313" key="8">
    <source>
        <dbReference type="Proteomes" id="UP000242560"/>
    </source>
</evidence>
<keyword evidence="4" id="KW-0408">Iron</keyword>
<name>A0A1I3M7Y2_9FLAO</name>
<keyword evidence="2" id="KW-0963">Cytoplasm</keyword>
<dbReference type="Pfam" id="PF01814">
    <property type="entry name" value="Hemerythrin"/>
    <property type="match status" value="1"/>
</dbReference>
<evidence type="ECO:0000313" key="7">
    <source>
        <dbReference type="EMBL" id="SFI92940.1"/>
    </source>
</evidence>
<proteinExistence type="predicted"/>
<accession>A0A1I3M7Y2</accession>
<dbReference type="Pfam" id="PF10006">
    <property type="entry name" value="DUF2249"/>
    <property type="match status" value="2"/>
</dbReference>
<reference evidence="8" key="1">
    <citation type="submission" date="2016-10" db="EMBL/GenBank/DDBJ databases">
        <authorList>
            <person name="Varghese N."/>
            <person name="Submissions S."/>
        </authorList>
    </citation>
    <scope>NUCLEOTIDE SEQUENCE [LARGE SCALE GENOMIC DNA]</scope>
    <source>
        <strain evidence="8">DSM 22251</strain>
    </source>
</reference>
<protein>
    <submittedName>
        <fullName evidence="7">Regulator of cell morphogenesis and NO signaling</fullName>
    </submittedName>
</protein>
<dbReference type="PANTHER" id="PTHR36438">
    <property type="entry name" value="IRON-SULFUR CLUSTER REPAIR PROTEIN YTFE"/>
    <property type="match status" value="1"/>
</dbReference>
<comment type="subcellular location">
    <subcellularLocation>
        <location evidence="1">Cytoplasm</location>
    </subcellularLocation>
</comment>
<dbReference type="PANTHER" id="PTHR36438:SF1">
    <property type="entry name" value="IRON-SULFUR CLUSTER REPAIR PROTEIN YTFE"/>
    <property type="match status" value="1"/>
</dbReference>
<evidence type="ECO:0000256" key="2">
    <source>
        <dbReference type="ARBA" id="ARBA00022490"/>
    </source>
</evidence>
<dbReference type="Pfam" id="PF04405">
    <property type="entry name" value="ScdA_N"/>
    <property type="match status" value="1"/>
</dbReference>
<dbReference type="EMBL" id="FORQ01000002">
    <property type="protein sequence ID" value="SFI92940.1"/>
    <property type="molecule type" value="Genomic_DNA"/>
</dbReference>
<keyword evidence="3" id="KW-0479">Metal-binding</keyword>
<dbReference type="InterPro" id="IPR012312">
    <property type="entry name" value="Hemerythrin-like"/>
</dbReference>
<evidence type="ECO:0000259" key="6">
    <source>
        <dbReference type="Pfam" id="PF10006"/>
    </source>
</evidence>
<keyword evidence="8" id="KW-1185">Reference proteome</keyword>
<dbReference type="NCBIfam" id="TIGR03652">
    <property type="entry name" value="FeS_repair_RIC"/>
    <property type="match status" value="1"/>
</dbReference>
<evidence type="ECO:0000256" key="4">
    <source>
        <dbReference type="ARBA" id="ARBA00023004"/>
    </source>
</evidence>